<feature type="modified residue" description="4-aspartylphosphate" evidence="2">
    <location>
        <position position="57"/>
    </location>
</feature>
<feature type="domain" description="Response regulatory" evidence="4">
    <location>
        <begin position="8"/>
        <end position="123"/>
    </location>
</feature>
<dbReference type="InterPro" id="IPR001932">
    <property type="entry name" value="PPM-type_phosphatase-like_dom"/>
</dbReference>
<dbReference type="GO" id="GO:0000160">
    <property type="term" value="P:phosphorelay signal transduction system"/>
    <property type="evidence" value="ECO:0007669"/>
    <property type="project" value="InterPro"/>
</dbReference>
<dbReference type="GO" id="GO:0016301">
    <property type="term" value="F:kinase activity"/>
    <property type="evidence" value="ECO:0007669"/>
    <property type="project" value="UniProtKB-KW"/>
</dbReference>
<dbReference type="CDD" id="cd00130">
    <property type="entry name" value="PAS"/>
    <property type="match status" value="1"/>
</dbReference>
<dbReference type="PANTHER" id="PTHR43156:SF2">
    <property type="entry name" value="STAGE II SPORULATION PROTEIN E"/>
    <property type="match status" value="1"/>
</dbReference>
<keyword evidence="2" id="KW-0597">Phosphoprotein</keyword>
<reference evidence="6" key="1">
    <citation type="submission" date="2016-09" db="EMBL/GenBank/DDBJ databases">
        <title>Genome sequence of Chlorobaculum limnaeum.</title>
        <authorList>
            <person name="Liu Z."/>
            <person name="Tank M."/>
            <person name="Bryant D.A."/>
        </authorList>
    </citation>
    <scope>NUCLEOTIDE SEQUENCE [LARGE SCALE GENOMIC DNA]</scope>
    <source>
        <strain evidence="6">DSM 1677</strain>
    </source>
</reference>
<dbReference type="Pfam" id="PF00989">
    <property type="entry name" value="PAS"/>
    <property type="match status" value="1"/>
</dbReference>
<dbReference type="NCBIfam" id="TIGR00229">
    <property type="entry name" value="sensory_box"/>
    <property type="match status" value="1"/>
</dbReference>
<sequence length="551" mass="62113">MKQRDELAILFVDDESDILHSLNRFLRREEYRKFFVDNAAEALDLLAGTPVDLVVSDLRMPGMNGLDLIKEVKRLYPGTLRMIVSGSQDIEQIIESVNKGEIFRFIPKPVEPESFKSILNDALDYYCMKLEHEELFDEISLKNGQLTEANTTLEKLASDLKRSEAQFRSMNDAAQDAVFMLDENGLIRYRNTAAEVMFGYRRSEHPAQPVSEIFPEPSTALELNDLVSCDSVLLARSCASLVIQIEGIRMDGSRLPLEISRGCVHLENGPHSVLIARDITTRIEEEKSRKHYETMQKELESQIEKKLLQSQAPITLRHIEISYLMHSSGHLDGDFTELIEYNPLQADLLIGDVMGHGIQSALVSAGMKSLFLKSIAEERNSPEALPPLERIVGRIHERCIHELIDLGMFATLLFLRLDLKYRQAVFVDCGHNPLIHLPSKTGRCRLVKGDNLPMGMIEEEEYRQSEFPIDENDLLVLYSDGITENRSPGGELFGIERFTALLEEHAALPTEAIVEKIEAALMCFCGCTNFADDVTCIVIRISGSTEIPDNG</sequence>
<dbReference type="SUPFAM" id="SSF55785">
    <property type="entry name" value="PYP-like sensor domain (PAS domain)"/>
    <property type="match status" value="1"/>
</dbReference>
<feature type="domain" description="PAS" evidence="5">
    <location>
        <begin position="163"/>
        <end position="204"/>
    </location>
</feature>
<feature type="coiled-coil region" evidence="3">
    <location>
        <begin position="146"/>
        <end position="173"/>
    </location>
</feature>
<organism evidence="6 7">
    <name type="scientific">Chlorobaculum limnaeum</name>
    <dbReference type="NCBI Taxonomy" id="274537"/>
    <lineage>
        <taxon>Bacteria</taxon>
        <taxon>Pseudomonadati</taxon>
        <taxon>Chlorobiota</taxon>
        <taxon>Chlorobiia</taxon>
        <taxon>Chlorobiales</taxon>
        <taxon>Chlorobiaceae</taxon>
        <taxon>Chlorobaculum</taxon>
    </lineage>
</organism>
<dbReference type="SUPFAM" id="SSF81606">
    <property type="entry name" value="PP2C-like"/>
    <property type="match status" value="1"/>
</dbReference>
<accession>A0A1D8CZ45</accession>
<keyword evidence="7" id="KW-1185">Reference proteome</keyword>
<dbReference type="Pfam" id="PF00072">
    <property type="entry name" value="Response_reg"/>
    <property type="match status" value="1"/>
</dbReference>
<evidence type="ECO:0000256" key="2">
    <source>
        <dbReference type="PROSITE-ProRule" id="PRU00169"/>
    </source>
</evidence>
<evidence type="ECO:0000313" key="6">
    <source>
        <dbReference type="EMBL" id="AOS84170.1"/>
    </source>
</evidence>
<dbReference type="GO" id="GO:0016791">
    <property type="term" value="F:phosphatase activity"/>
    <property type="evidence" value="ECO:0007669"/>
    <property type="project" value="TreeGrafter"/>
</dbReference>
<dbReference type="SMART" id="SM00331">
    <property type="entry name" value="PP2C_SIG"/>
    <property type="match status" value="1"/>
</dbReference>
<dbReference type="SMART" id="SM00448">
    <property type="entry name" value="REC"/>
    <property type="match status" value="1"/>
</dbReference>
<dbReference type="Gene3D" id="3.30.450.20">
    <property type="entry name" value="PAS domain"/>
    <property type="match status" value="1"/>
</dbReference>
<dbReference type="InterPro" id="IPR013767">
    <property type="entry name" value="PAS_fold"/>
</dbReference>
<evidence type="ECO:0000313" key="7">
    <source>
        <dbReference type="Proteomes" id="UP000095185"/>
    </source>
</evidence>
<evidence type="ECO:0000259" key="4">
    <source>
        <dbReference type="PROSITE" id="PS50110"/>
    </source>
</evidence>
<proteinExistence type="predicted"/>
<dbReference type="Gene3D" id="3.40.50.2300">
    <property type="match status" value="1"/>
</dbReference>
<name>A0A1D8CZ45_CHLLM</name>
<dbReference type="Pfam" id="PF07228">
    <property type="entry name" value="SpoIIE"/>
    <property type="match status" value="1"/>
</dbReference>
<dbReference type="CDD" id="cd17569">
    <property type="entry name" value="REC_HupR-like"/>
    <property type="match status" value="1"/>
</dbReference>
<dbReference type="PANTHER" id="PTHR43156">
    <property type="entry name" value="STAGE II SPORULATION PROTEIN E-RELATED"/>
    <property type="match status" value="1"/>
</dbReference>
<dbReference type="InterPro" id="IPR011006">
    <property type="entry name" value="CheY-like_superfamily"/>
</dbReference>
<dbReference type="SMART" id="SM00091">
    <property type="entry name" value="PAS"/>
    <property type="match status" value="1"/>
</dbReference>
<evidence type="ECO:0000256" key="3">
    <source>
        <dbReference type="SAM" id="Coils"/>
    </source>
</evidence>
<evidence type="ECO:0000256" key="1">
    <source>
        <dbReference type="ARBA" id="ARBA00022801"/>
    </source>
</evidence>
<dbReference type="GO" id="GO:0006355">
    <property type="term" value="P:regulation of DNA-templated transcription"/>
    <property type="evidence" value="ECO:0007669"/>
    <property type="project" value="InterPro"/>
</dbReference>
<dbReference type="InterPro" id="IPR000014">
    <property type="entry name" value="PAS"/>
</dbReference>
<dbReference type="InterPro" id="IPR035965">
    <property type="entry name" value="PAS-like_dom_sf"/>
</dbReference>
<dbReference type="Gene3D" id="3.60.40.10">
    <property type="entry name" value="PPM-type phosphatase domain"/>
    <property type="match status" value="1"/>
</dbReference>
<dbReference type="SUPFAM" id="SSF52172">
    <property type="entry name" value="CheY-like"/>
    <property type="match status" value="1"/>
</dbReference>
<dbReference type="KEGG" id="clz:BIU88_08530"/>
<keyword evidence="3" id="KW-0175">Coiled coil</keyword>
<dbReference type="STRING" id="274537.BIU88_08530"/>
<keyword evidence="6" id="KW-0418">Kinase</keyword>
<dbReference type="InterPro" id="IPR052016">
    <property type="entry name" value="Bact_Sigma-Reg"/>
</dbReference>
<gene>
    <name evidence="6" type="ORF">BIU88_08530</name>
</gene>
<dbReference type="EMBL" id="CP017305">
    <property type="protein sequence ID" value="AOS84170.1"/>
    <property type="molecule type" value="Genomic_DNA"/>
</dbReference>
<dbReference type="RefSeq" id="WP_069810365.1">
    <property type="nucleotide sequence ID" value="NZ_CP017305.1"/>
</dbReference>
<dbReference type="InterPro" id="IPR001789">
    <property type="entry name" value="Sig_transdc_resp-reg_receiver"/>
</dbReference>
<evidence type="ECO:0000259" key="5">
    <source>
        <dbReference type="PROSITE" id="PS50112"/>
    </source>
</evidence>
<protein>
    <submittedName>
        <fullName evidence="6">Histidine kinase</fullName>
    </submittedName>
</protein>
<keyword evidence="6" id="KW-0808">Transferase</keyword>
<dbReference type="PROSITE" id="PS50112">
    <property type="entry name" value="PAS"/>
    <property type="match status" value="1"/>
</dbReference>
<dbReference type="Proteomes" id="UP000095185">
    <property type="component" value="Chromosome"/>
</dbReference>
<dbReference type="InterPro" id="IPR036457">
    <property type="entry name" value="PPM-type-like_dom_sf"/>
</dbReference>
<dbReference type="AlphaFoldDB" id="A0A1D8CZ45"/>
<dbReference type="OrthoDB" id="9763484at2"/>
<keyword evidence="1" id="KW-0378">Hydrolase</keyword>
<dbReference type="PROSITE" id="PS50110">
    <property type="entry name" value="RESPONSE_REGULATORY"/>
    <property type="match status" value="1"/>
</dbReference>